<sequence>MPSNRFGECCDSCYTRADDNEWGGYWGGLDTLSHSSKHDKTSGYSTGAKRSSVNQDSFVLCGSRNKPKSDHKHDPISVLHL</sequence>
<protein>
    <submittedName>
        <fullName evidence="2">Uncharacterized protein</fullName>
    </submittedName>
</protein>
<name>A0A8X6YCB7_9ARAC</name>
<dbReference type="OrthoDB" id="10274481at2759"/>
<reference evidence="2" key="1">
    <citation type="submission" date="2020-08" db="EMBL/GenBank/DDBJ databases">
        <title>Multicomponent nature underlies the extraordinary mechanical properties of spider dragline silk.</title>
        <authorList>
            <person name="Kono N."/>
            <person name="Nakamura H."/>
            <person name="Mori M."/>
            <person name="Yoshida Y."/>
            <person name="Ohtoshi R."/>
            <person name="Malay A.D."/>
            <person name="Moran D.A.P."/>
            <person name="Tomita M."/>
            <person name="Numata K."/>
            <person name="Arakawa K."/>
        </authorList>
    </citation>
    <scope>NUCLEOTIDE SEQUENCE</scope>
</reference>
<organism evidence="2 3">
    <name type="scientific">Trichonephila inaurata madagascariensis</name>
    <dbReference type="NCBI Taxonomy" id="2747483"/>
    <lineage>
        <taxon>Eukaryota</taxon>
        <taxon>Metazoa</taxon>
        <taxon>Ecdysozoa</taxon>
        <taxon>Arthropoda</taxon>
        <taxon>Chelicerata</taxon>
        <taxon>Arachnida</taxon>
        <taxon>Araneae</taxon>
        <taxon>Araneomorphae</taxon>
        <taxon>Entelegynae</taxon>
        <taxon>Araneoidea</taxon>
        <taxon>Nephilidae</taxon>
        <taxon>Trichonephila</taxon>
        <taxon>Trichonephila inaurata</taxon>
    </lineage>
</organism>
<evidence type="ECO:0000256" key="1">
    <source>
        <dbReference type="SAM" id="MobiDB-lite"/>
    </source>
</evidence>
<dbReference type="EMBL" id="BMAV01016966">
    <property type="protein sequence ID" value="GFY68265.1"/>
    <property type="molecule type" value="Genomic_DNA"/>
</dbReference>
<proteinExistence type="predicted"/>
<gene>
    <name evidence="2" type="ORF">TNIN_232751</name>
</gene>
<accession>A0A8X6YCB7</accession>
<keyword evidence="3" id="KW-1185">Reference proteome</keyword>
<evidence type="ECO:0000313" key="3">
    <source>
        <dbReference type="Proteomes" id="UP000886998"/>
    </source>
</evidence>
<evidence type="ECO:0000313" key="2">
    <source>
        <dbReference type="EMBL" id="GFY68265.1"/>
    </source>
</evidence>
<feature type="region of interest" description="Disordered" evidence="1">
    <location>
        <begin position="61"/>
        <end position="81"/>
    </location>
</feature>
<comment type="caution">
    <text evidence="2">The sequence shown here is derived from an EMBL/GenBank/DDBJ whole genome shotgun (WGS) entry which is preliminary data.</text>
</comment>
<dbReference type="Proteomes" id="UP000886998">
    <property type="component" value="Unassembled WGS sequence"/>
</dbReference>
<dbReference type="AlphaFoldDB" id="A0A8X6YCB7"/>